<evidence type="ECO:0000256" key="1">
    <source>
        <dbReference type="ARBA" id="ARBA00022801"/>
    </source>
</evidence>
<feature type="domain" description="Glycoside hydrolase family 5" evidence="5">
    <location>
        <begin position="175"/>
        <end position="317"/>
    </location>
</feature>
<organism evidence="6 7">
    <name type="scientific">Ohtaekwangia koreensis</name>
    <dbReference type="NCBI Taxonomy" id="688867"/>
    <lineage>
        <taxon>Bacteria</taxon>
        <taxon>Pseudomonadati</taxon>
        <taxon>Bacteroidota</taxon>
        <taxon>Cytophagia</taxon>
        <taxon>Cytophagales</taxon>
        <taxon>Fulvivirgaceae</taxon>
        <taxon>Ohtaekwangia</taxon>
    </lineage>
</organism>
<accession>A0A1T5MC18</accession>
<dbReference type="GO" id="GO:0000272">
    <property type="term" value="P:polysaccharide catabolic process"/>
    <property type="evidence" value="ECO:0007669"/>
    <property type="project" value="InterPro"/>
</dbReference>
<sequence>MKQISKLLLAVAVSAMMFAGCQRKETVQEKDTTVPVPAVREIWSKEQANEWYKQWGWLRGSDFIPSTAINQLEMWQAESFDTATINRELGWAESIGFNSMRVYLHHLAWEVDSTGFKNRVNEYLNIADKHKISTLFVLFDDCWNPTYKAGKQPDPKPGIHNSGWVRDPGDKIHEDSTLYITLGRYTKDILSHFANDKRIVLWDLYNEPGNSGYGNKSMRLLKKAFQWGREVNPSQPLSVGVWNKDLVDLNHYQLDNSDVTTYHNYAEPQEHKKWIDSLRTTGRPLICTEYMARTRNSRFDNVLPMLKEENIGAYNWGLVAGKTNTIYAWDTPMADGKEPKVWFHDIFRKDGTPYSKEEVALIKKLTGK</sequence>
<proteinExistence type="inferred from homology"/>
<dbReference type="SUPFAM" id="SSF51445">
    <property type="entry name" value="(Trans)glycosidases"/>
    <property type="match status" value="1"/>
</dbReference>
<dbReference type="AlphaFoldDB" id="A0A1T5MC18"/>
<dbReference type="InterPro" id="IPR001547">
    <property type="entry name" value="Glyco_hydro_5"/>
</dbReference>
<keyword evidence="2 3" id="KW-0326">Glycosidase</keyword>
<keyword evidence="4" id="KW-0732">Signal</keyword>
<evidence type="ECO:0000256" key="3">
    <source>
        <dbReference type="RuleBase" id="RU361153"/>
    </source>
</evidence>
<comment type="similarity">
    <text evidence="3">Belongs to the glycosyl hydrolase 5 (cellulase A) family.</text>
</comment>
<evidence type="ECO:0000256" key="4">
    <source>
        <dbReference type="SAM" id="SignalP"/>
    </source>
</evidence>
<dbReference type="RefSeq" id="WP_221408987.1">
    <property type="nucleotide sequence ID" value="NZ_FUZU01000004.1"/>
</dbReference>
<keyword evidence="7" id="KW-1185">Reference proteome</keyword>
<evidence type="ECO:0000313" key="6">
    <source>
        <dbReference type="EMBL" id="SKC85787.1"/>
    </source>
</evidence>
<gene>
    <name evidence="6" type="ORF">SAMN05660236_4961</name>
</gene>
<feature type="chain" id="PRO_5013024560" evidence="4">
    <location>
        <begin position="20"/>
        <end position="368"/>
    </location>
</feature>
<dbReference type="InterPro" id="IPR017853">
    <property type="entry name" value="GH"/>
</dbReference>
<name>A0A1T5MC18_9BACT</name>
<dbReference type="STRING" id="688867.SAMN05660236_4961"/>
<reference evidence="6 7" key="1">
    <citation type="submission" date="2017-02" db="EMBL/GenBank/DDBJ databases">
        <authorList>
            <person name="Peterson S.W."/>
        </authorList>
    </citation>
    <scope>NUCLEOTIDE SEQUENCE [LARGE SCALE GENOMIC DNA]</scope>
    <source>
        <strain evidence="6 7">DSM 25262</strain>
    </source>
</reference>
<dbReference type="PROSITE" id="PS51257">
    <property type="entry name" value="PROKAR_LIPOPROTEIN"/>
    <property type="match status" value="1"/>
</dbReference>
<evidence type="ECO:0000313" key="7">
    <source>
        <dbReference type="Proteomes" id="UP000190961"/>
    </source>
</evidence>
<dbReference type="Pfam" id="PF00150">
    <property type="entry name" value="Cellulase"/>
    <property type="match status" value="1"/>
</dbReference>
<keyword evidence="1 3" id="KW-0378">Hydrolase</keyword>
<protein>
    <submittedName>
        <fullName evidence="6">Cellulase (Glycosyl hydrolase family 5)</fullName>
    </submittedName>
</protein>
<dbReference type="Proteomes" id="UP000190961">
    <property type="component" value="Unassembled WGS sequence"/>
</dbReference>
<evidence type="ECO:0000259" key="5">
    <source>
        <dbReference type="Pfam" id="PF00150"/>
    </source>
</evidence>
<dbReference type="GO" id="GO:0004553">
    <property type="term" value="F:hydrolase activity, hydrolyzing O-glycosyl compounds"/>
    <property type="evidence" value="ECO:0007669"/>
    <property type="project" value="InterPro"/>
</dbReference>
<feature type="signal peptide" evidence="4">
    <location>
        <begin position="1"/>
        <end position="19"/>
    </location>
</feature>
<dbReference type="Gene3D" id="3.20.20.80">
    <property type="entry name" value="Glycosidases"/>
    <property type="match status" value="1"/>
</dbReference>
<evidence type="ECO:0000256" key="2">
    <source>
        <dbReference type="ARBA" id="ARBA00023295"/>
    </source>
</evidence>
<dbReference type="EMBL" id="FUZU01000004">
    <property type="protein sequence ID" value="SKC85787.1"/>
    <property type="molecule type" value="Genomic_DNA"/>
</dbReference>